<feature type="transmembrane region" description="Helical" evidence="1">
    <location>
        <begin position="275"/>
        <end position="292"/>
    </location>
</feature>
<feature type="transmembrane region" description="Helical" evidence="1">
    <location>
        <begin position="224"/>
        <end position="243"/>
    </location>
</feature>
<feature type="transmembrane region" description="Helical" evidence="1">
    <location>
        <begin position="331"/>
        <end position="348"/>
    </location>
</feature>
<name>A0ABW3TKY8_9MICO</name>
<feature type="transmembrane region" description="Helical" evidence="1">
    <location>
        <begin position="368"/>
        <end position="393"/>
    </location>
</feature>
<reference evidence="3" key="1">
    <citation type="journal article" date="2019" name="Int. J. Syst. Evol. Microbiol.">
        <title>The Global Catalogue of Microorganisms (GCM) 10K type strain sequencing project: providing services to taxonomists for standard genome sequencing and annotation.</title>
        <authorList>
            <consortium name="The Broad Institute Genomics Platform"/>
            <consortium name="The Broad Institute Genome Sequencing Center for Infectious Disease"/>
            <person name="Wu L."/>
            <person name="Ma J."/>
        </authorList>
    </citation>
    <scope>NUCLEOTIDE SEQUENCE [LARGE SCALE GENOMIC DNA]</scope>
    <source>
        <strain evidence="3">CCUG 50213</strain>
    </source>
</reference>
<keyword evidence="1" id="KW-0472">Membrane</keyword>
<dbReference type="RefSeq" id="WP_343962820.1">
    <property type="nucleotide sequence ID" value="NZ_BAAAKZ010000019.1"/>
</dbReference>
<feature type="transmembrane region" description="Helical" evidence="1">
    <location>
        <begin position="64"/>
        <end position="82"/>
    </location>
</feature>
<feature type="transmembrane region" description="Helical" evidence="1">
    <location>
        <begin position="188"/>
        <end position="212"/>
    </location>
</feature>
<gene>
    <name evidence="2" type="ORF">ACFQ3U_05625</name>
</gene>
<keyword evidence="3" id="KW-1185">Reference proteome</keyword>
<keyword evidence="1" id="KW-1133">Transmembrane helix</keyword>
<feature type="transmembrane region" description="Helical" evidence="1">
    <location>
        <begin position="298"/>
        <end position="319"/>
    </location>
</feature>
<feature type="transmembrane region" description="Helical" evidence="1">
    <location>
        <begin position="471"/>
        <end position="495"/>
    </location>
</feature>
<dbReference type="EMBL" id="JBHTLY010000002">
    <property type="protein sequence ID" value="MFD1201371.1"/>
    <property type="molecule type" value="Genomic_DNA"/>
</dbReference>
<protein>
    <submittedName>
        <fullName evidence="2">DUF6541 family protein</fullName>
    </submittedName>
</protein>
<evidence type="ECO:0000313" key="3">
    <source>
        <dbReference type="Proteomes" id="UP001597181"/>
    </source>
</evidence>
<dbReference type="InterPro" id="IPR046671">
    <property type="entry name" value="DUF6541"/>
</dbReference>
<evidence type="ECO:0000256" key="1">
    <source>
        <dbReference type="SAM" id="Phobius"/>
    </source>
</evidence>
<dbReference type="Proteomes" id="UP001597181">
    <property type="component" value="Unassembled WGS sequence"/>
</dbReference>
<dbReference type="Pfam" id="PF20176">
    <property type="entry name" value="DUF6541"/>
    <property type="match status" value="1"/>
</dbReference>
<feature type="transmembrane region" description="Helical" evidence="1">
    <location>
        <begin position="38"/>
        <end position="58"/>
    </location>
</feature>
<evidence type="ECO:0000313" key="2">
    <source>
        <dbReference type="EMBL" id="MFD1201371.1"/>
    </source>
</evidence>
<proteinExistence type="predicted"/>
<sequence>MFDWLQILPPALLGGALLVGPGLILATIVGLRGLWAWATAPAISMTMYVAASLGLPLLGFGWTVLNACLFSLGFGALVYFLYRFVLRARLDGDVQSPNPTRIATITAWAFGALVITTWIVVGIGTPAGISQTFDNVFHLNAISFIEANGDASPFAIGELTAPGSGGGFYPVAWHGLVALISQTTGTSVAVALNGFNIAIAALIWPSGVLLLVRQIVGNSSRIMLIAGVLLCAFPAFPLNMLFFGVLYPYFLGIALVPVVLAVLLQLLGTTRQSQLGSKAAIAVLLLGLMPGLTLSHPVAMMTVLAMSVPVVLVSVCAGWRTATSSTRLWRILGLAAYGAVGYVMLYKLRPGVKWPPRTSTLDALWRTLSLQIGGYGLPLIVAALTITGIVLALRSKRPAAIAMVGMWSVIAGLHFITAGVSIPLLRGITGVWYGDTPRLEAAMPIVAIPLAVLAADRIVDVMVSRIPQGGQLPAGVIIFAFFFLATQASAGYPALIQKMQKSYSTEDDSILLSSDERTLLERIDQQIDSDEMVVGNPWTGTSLAYAFADRDVLMPHILMQLEGDRAIVMNRLKFADTDPAVCAAVDELNARWFLDFGKREVHGSEHIYAGLDGIEQTSVVELADAEGDAKLYRVSACD</sequence>
<accession>A0ABW3TKY8</accession>
<feature type="transmembrane region" description="Helical" evidence="1">
    <location>
        <begin position="249"/>
        <end position="268"/>
    </location>
</feature>
<organism evidence="2 3">
    <name type="scientific">Leucobacter albus</name>
    <dbReference type="NCBI Taxonomy" id="272210"/>
    <lineage>
        <taxon>Bacteria</taxon>
        <taxon>Bacillati</taxon>
        <taxon>Actinomycetota</taxon>
        <taxon>Actinomycetes</taxon>
        <taxon>Micrococcales</taxon>
        <taxon>Microbacteriaceae</taxon>
        <taxon>Leucobacter</taxon>
    </lineage>
</organism>
<comment type="caution">
    <text evidence="2">The sequence shown here is derived from an EMBL/GenBank/DDBJ whole genome shotgun (WGS) entry which is preliminary data.</text>
</comment>
<feature type="transmembrane region" description="Helical" evidence="1">
    <location>
        <begin position="102"/>
        <end position="123"/>
    </location>
</feature>
<feature type="transmembrane region" description="Helical" evidence="1">
    <location>
        <begin position="400"/>
        <end position="421"/>
    </location>
</feature>
<keyword evidence="1" id="KW-0812">Transmembrane</keyword>
<feature type="transmembrane region" description="Helical" evidence="1">
    <location>
        <begin position="12"/>
        <end position="31"/>
    </location>
</feature>